<evidence type="ECO:0000313" key="7">
    <source>
        <dbReference type="Proteomes" id="UP000033870"/>
    </source>
</evidence>
<dbReference type="GO" id="GO:0051082">
    <property type="term" value="F:unfolded protein binding"/>
    <property type="evidence" value="ECO:0007669"/>
    <property type="project" value="TreeGrafter"/>
</dbReference>
<comment type="subunit">
    <text evidence="3">Homodimer.</text>
</comment>
<accession>A0A0G1YDZ1</accession>
<dbReference type="InterPro" id="IPR000740">
    <property type="entry name" value="GrpE"/>
</dbReference>
<dbReference type="EMBL" id="LCRX01000020">
    <property type="protein sequence ID" value="KKW41420.1"/>
    <property type="molecule type" value="Genomic_DNA"/>
</dbReference>
<dbReference type="SUPFAM" id="SSF58014">
    <property type="entry name" value="Coiled-coil domain of nucleotide exchange factor GrpE"/>
    <property type="match status" value="1"/>
</dbReference>
<comment type="caution">
    <text evidence="6">The sequence shown here is derived from an EMBL/GenBank/DDBJ whole genome shotgun (WGS) entry which is preliminary data.</text>
</comment>
<gene>
    <name evidence="3" type="primary">grpE</name>
    <name evidence="6" type="ORF">UY92_C0020G0008</name>
</gene>
<dbReference type="Pfam" id="PF01025">
    <property type="entry name" value="GrpE"/>
    <property type="match status" value="1"/>
</dbReference>
<dbReference type="AlphaFoldDB" id="A0A0G1YDZ1"/>
<sequence length="189" mass="21314">MTDTSPPPLTDNPAEPGNGQGRGAADQSEPAGERCENCAKLESAAEDFKAGWQRARADYMNLLKEVEQEKSEWASWSKLHIIEEFIPVYDNFKKAFAHRPAPNGDKYWHNWAEGVGFIMKQFGDVLKSHEIEEIKTVGDPFNPERHETVAEEESDEYPEHAIIREVDGGYMLKGKVIRAAKVVVAKKKE</sequence>
<dbReference type="SUPFAM" id="SSF51064">
    <property type="entry name" value="Head domain of nucleotide exchange factor GrpE"/>
    <property type="match status" value="1"/>
</dbReference>
<proteinExistence type="inferred from homology"/>
<comment type="similarity">
    <text evidence="1 3 4">Belongs to the GrpE family.</text>
</comment>
<dbReference type="Gene3D" id="2.30.22.10">
    <property type="entry name" value="Head domain of nucleotide exchange factor GrpE"/>
    <property type="match status" value="1"/>
</dbReference>
<feature type="region of interest" description="Disordered" evidence="5">
    <location>
        <begin position="1"/>
        <end position="36"/>
    </location>
</feature>
<name>A0A0G1YDZ1_9BACT</name>
<keyword evidence="3" id="KW-0346">Stress response</keyword>
<organism evidence="6 7">
    <name type="scientific">Candidatus Magasanikbacteria bacterium GW2011_GWA2_56_11</name>
    <dbReference type="NCBI Taxonomy" id="1619044"/>
    <lineage>
        <taxon>Bacteria</taxon>
        <taxon>Candidatus Magasanikiibacteriota</taxon>
    </lineage>
</organism>
<reference evidence="6 7" key="1">
    <citation type="journal article" date="2015" name="Nature">
        <title>rRNA introns, odd ribosomes, and small enigmatic genomes across a large radiation of phyla.</title>
        <authorList>
            <person name="Brown C.T."/>
            <person name="Hug L.A."/>
            <person name="Thomas B.C."/>
            <person name="Sharon I."/>
            <person name="Castelle C.J."/>
            <person name="Singh A."/>
            <person name="Wilkins M.J."/>
            <person name="Williams K.H."/>
            <person name="Banfield J.F."/>
        </authorList>
    </citation>
    <scope>NUCLEOTIDE SEQUENCE [LARGE SCALE GENOMIC DNA]</scope>
</reference>
<dbReference type="GO" id="GO:0006457">
    <property type="term" value="P:protein folding"/>
    <property type="evidence" value="ECO:0007669"/>
    <property type="project" value="InterPro"/>
</dbReference>
<evidence type="ECO:0000256" key="3">
    <source>
        <dbReference type="HAMAP-Rule" id="MF_01151"/>
    </source>
</evidence>
<protein>
    <recommendedName>
        <fullName evidence="3">Protein GrpE</fullName>
    </recommendedName>
    <alternativeName>
        <fullName evidence="3">HSP-70 cofactor</fullName>
    </alternativeName>
</protein>
<dbReference type="PANTHER" id="PTHR21237:SF23">
    <property type="entry name" value="GRPE PROTEIN HOMOLOG, MITOCHONDRIAL"/>
    <property type="match status" value="1"/>
</dbReference>
<dbReference type="GO" id="GO:0000774">
    <property type="term" value="F:adenyl-nucleotide exchange factor activity"/>
    <property type="evidence" value="ECO:0007669"/>
    <property type="project" value="InterPro"/>
</dbReference>
<dbReference type="PRINTS" id="PR00773">
    <property type="entry name" value="GRPEPROTEIN"/>
</dbReference>
<dbReference type="GO" id="GO:0042803">
    <property type="term" value="F:protein homodimerization activity"/>
    <property type="evidence" value="ECO:0007669"/>
    <property type="project" value="InterPro"/>
</dbReference>
<evidence type="ECO:0000256" key="1">
    <source>
        <dbReference type="ARBA" id="ARBA00009054"/>
    </source>
</evidence>
<evidence type="ECO:0000256" key="2">
    <source>
        <dbReference type="ARBA" id="ARBA00023186"/>
    </source>
</evidence>
<keyword evidence="2 3" id="KW-0143">Chaperone</keyword>
<dbReference type="PANTHER" id="PTHR21237">
    <property type="entry name" value="GRPE PROTEIN"/>
    <property type="match status" value="1"/>
</dbReference>
<evidence type="ECO:0000256" key="5">
    <source>
        <dbReference type="SAM" id="MobiDB-lite"/>
    </source>
</evidence>
<dbReference type="GO" id="GO:0051087">
    <property type="term" value="F:protein-folding chaperone binding"/>
    <property type="evidence" value="ECO:0007669"/>
    <property type="project" value="InterPro"/>
</dbReference>
<dbReference type="GO" id="GO:0005737">
    <property type="term" value="C:cytoplasm"/>
    <property type="evidence" value="ECO:0007669"/>
    <property type="project" value="UniProtKB-SubCell"/>
</dbReference>
<comment type="subcellular location">
    <subcellularLocation>
        <location evidence="3">Cytoplasm</location>
    </subcellularLocation>
</comment>
<dbReference type="InterPro" id="IPR009012">
    <property type="entry name" value="GrpE_head"/>
</dbReference>
<dbReference type="HAMAP" id="MF_01151">
    <property type="entry name" value="GrpE"/>
    <property type="match status" value="1"/>
</dbReference>
<evidence type="ECO:0000256" key="4">
    <source>
        <dbReference type="RuleBase" id="RU004478"/>
    </source>
</evidence>
<evidence type="ECO:0000313" key="6">
    <source>
        <dbReference type="EMBL" id="KKW41420.1"/>
    </source>
</evidence>
<dbReference type="CDD" id="cd00446">
    <property type="entry name" value="GrpE"/>
    <property type="match status" value="1"/>
</dbReference>
<dbReference type="Gene3D" id="3.90.20.20">
    <property type="match status" value="1"/>
</dbReference>
<dbReference type="InterPro" id="IPR013805">
    <property type="entry name" value="GrpE_CC"/>
</dbReference>
<dbReference type="Proteomes" id="UP000033870">
    <property type="component" value="Unassembled WGS sequence"/>
</dbReference>
<dbReference type="STRING" id="1619044.UY92_C0020G0008"/>
<comment type="function">
    <text evidence="3">Participates actively in the response to hyperosmotic and heat shock by preventing the aggregation of stress-denatured proteins, in association with DnaK and GrpE. It is the nucleotide exchange factor for DnaK and may function as a thermosensor. Unfolded proteins bind initially to DnaJ; upon interaction with the DnaJ-bound protein, DnaK hydrolyzes its bound ATP, resulting in the formation of a stable complex. GrpE releases ADP from DnaK; ATP binding to DnaK triggers the release of the substrate protein, thus completing the reaction cycle. Several rounds of ATP-dependent interactions between DnaJ, DnaK and GrpE are required for fully efficient folding.</text>
</comment>
<keyword evidence="3" id="KW-0963">Cytoplasm</keyword>
<feature type="compositionally biased region" description="Pro residues" evidence="5">
    <location>
        <begin position="1"/>
        <end position="10"/>
    </location>
</feature>